<feature type="region of interest" description="Disordered" evidence="1">
    <location>
        <begin position="364"/>
        <end position="383"/>
    </location>
</feature>
<proteinExistence type="predicted"/>
<gene>
    <name evidence="2" type="ORF">JK359_33465</name>
</gene>
<dbReference type="Pfam" id="PF07505">
    <property type="entry name" value="DUF5131"/>
    <property type="match status" value="1"/>
</dbReference>
<evidence type="ECO:0000313" key="2">
    <source>
        <dbReference type="EMBL" id="MBL1086816.1"/>
    </source>
</evidence>
<dbReference type="EMBL" id="JAERRK010000025">
    <property type="protein sequence ID" value="MBL1086816.1"/>
    <property type="molecule type" value="Genomic_DNA"/>
</dbReference>
<organism evidence="2 3">
    <name type="scientific">Streptomyces actinomycinicus</name>
    <dbReference type="NCBI Taxonomy" id="1695166"/>
    <lineage>
        <taxon>Bacteria</taxon>
        <taxon>Bacillati</taxon>
        <taxon>Actinomycetota</taxon>
        <taxon>Actinomycetes</taxon>
        <taxon>Kitasatosporales</taxon>
        <taxon>Streptomycetaceae</taxon>
        <taxon>Streptomyces</taxon>
    </lineage>
</organism>
<sequence>MSTTRIEWATHVWNPISGCDRVSDGCTNCYAAVFARRHRAMATRGYQRDGRPETSGPGFGVSLHDWALTDPLRWRTRRERIFVNSMSDAWHPEVPDEYLAARWTVMYWTGADVRGRYAHHPVQTYLLLTKRPPRMRAWLKKWADRDTRIELIKAAAARGWCDQEDIDNAPFMPDRLASVWLGVSVEDQDTANTRIPQLMQTPAAVRFVSAEPLLGPVDLTRWLRPVPDCGHAGADDGCCTHPGNPTPECHRGVRCPLTAGGRWQGLDWVIAGGESGPGARPMHPRWVSDLRVACEIAQVPYFFKQWGEWAPYDPAATGRAGVVHVEPQGGIHGSAAGDTPPAGSARMARYGKKRAGHLLDGEHYQQLPGHYDDHDTPSALAIH</sequence>
<protein>
    <submittedName>
        <fullName evidence="2">Phage Gp37/Gp68 family protein</fullName>
    </submittedName>
</protein>
<keyword evidence="3" id="KW-1185">Reference proteome</keyword>
<evidence type="ECO:0000256" key="1">
    <source>
        <dbReference type="SAM" id="MobiDB-lite"/>
    </source>
</evidence>
<accession>A0A937JRV7</accession>
<dbReference type="Proteomes" id="UP000661858">
    <property type="component" value="Unassembled WGS sequence"/>
</dbReference>
<name>A0A937JRV7_9ACTN</name>
<dbReference type="AlphaFoldDB" id="A0A937JRV7"/>
<comment type="caution">
    <text evidence="2">The sequence shown here is derived from an EMBL/GenBank/DDBJ whole genome shotgun (WGS) entry which is preliminary data.</text>
</comment>
<dbReference type="RefSeq" id="WP_201843366.1">
    <property type="nucleotide sequence ID" value="NZ_JAERRK010000025.1"/>
</dbReference>
<evidence type="ECO:0000313" key="3">
    <source>
        <dbReference type="Proteomes" id="UP000661858"/>
    </source>
</evidence>
<reference evidence="2" key="1">
    <citation type="submission" date="2021-01" db="EMBL/GenBank/DDBJ databases">
        <title>WGS of actinomycetes isolated from Thailand.</title>
        <authorList>
            <person name="Thawai C."/>
        </authorList>
    </citation>
    <scope>NUCLEOTIDE SEQUENCE</scope>
    <source>
        <strain evidence="2">RCU-197</strain>
    </source>
</reference>
<dbReference type="InterPro" id="IPR011101">
    <property type="entry name" value="DUF5131"/>
</dbReference>